<organism evidence="2 3">
    <name type="scientific">Araneus ventricosus</name>
    <name type="common">Orbweaver spider</name>
    <name type="synonym">Epeira ventricosa</name>
    <dbReference type="NCBI Taxonomy" id="182803"/>
    <lineage>
        <taxon>Eukaryota</taxon>
        <taxon>Metazoa</taxon>
        <taxon>Ecdysozoa</taxon>
        <taxon>Arthropoda</taxon>
        <taxon>Chelicerata</taxon>
        <taxon>Arachnida</taxon>
        <taxon>Araneae</taxon>
        <taxon>Araneomorphae</taxon>
        <taxon>Entelegynae</taxon>
        <taxon>Araneoidea</taxon>
        <taxon>Araneidae</taxon>
        <taxon>Araneus</taxon>
    </lineage>
</organism>
<sequence length="159" mass="17904">MSWGEMPECNADAEIMNIDPPDSNSTDVEQDGYQTQGHTGNNQGPTNAISLTKTPKIPPVTLEKPGNYRDLIKQINEKEGIKCNAKEAGEFVKLFCETPRDVRSLVDFLDENNKEYFVIPGRIFTNPTLIELRQEISQYHWLRGAVTSFSALARSVRQS</sequence>
<evidence type="ECO:0000313" key="3">
    <source>
        <dbReference type="Proteomes" id="UP000499080"/>
    </source>
</evidence>
<protein>
    <submittedName>
        <fullName evidence="2">Uncharacterized protein</fullName>
    </submittedName>
</protein>
<gene>
    <name evidence="2" type="ORF">AVEN_170190_1</name>
</gene>
<proteinExistence type="predicted"/>
<reference evidence="2 3" key="1">
    <citation type="journal article" date="2019" name="Sci. Rep.">
        <title>Orb-weaving spider Araneus ventricosus genome elucidates the spidroin gene catalogue.</title>
        <authorList>
            <person name="Kono N."/>
            <person name="Nakamura H."/>
            <person name="Ohtoshi R."/>
            <person name="Moran D.A.P."/>
            <person name="Shinohara A."/>
            <person name="Yoshida Y."/>
            <person name="Fujiwara M."/>
            <person name="Mori M."/>
            <person name="Tomita M."/>
            <person name="Arakawa K."/>
        </authorList>
    </citation>
    <scope>NUCLEOTIDE SEQUENCE [LARGE SCALE GENOMIC DNA]</scope>
</reference>
<keyword evidence="3" id="KW-1185">Reference proteome</keyword>
<name>A0A4Y2CYH6_ARAVE</name>
<evidence type="ECO:0000256" key="1">
    <source>
        <dbReference type="SAM" id="MobiDB-lite"/>
    </source>
</evidence>
<dbReference type="Proteomes" id="UP000499080">
    <property type="component" value="Unassembled WGS sequence"/>
</dbReference>
<evidence type="ECO:0000313" key="2">
    <source>
        <dbReference type="EMBL" id="GBM08946.1"/>
    </source>
</evidence>
<feature type="compositionally biased region" description="Polar residues" evidence="1">
    <location>
        <begin position="22"/>
        <end position="53"/>
    </location>
</feature>
<dbReference type="EMBL" id="BGPR01087876">
    <property type="protein sequence ID" value="GBM08946.1"/>
    <property type="molecule type" value="Genomic_DNA"/>
</dbReference>
<feature type="region of interest" description="Disordered" evidence="1">
    <location>
        <begin position="1"/>
        <end position="62"/>
    </location>
</feature>
<accession>A0A4Y2CYH6</accession>
<comment type="caution">
    <text evidence="2">The sequence shown here is derived from an EMBL/GenBank/DDBJ whole genome shotgun (WGS) entry which is preliminary data.</text>
</comment>
<dbReference type="AlphaFoldDB" id="A0A4Y2CYH6"/>
<dbReference type="OrthoDB" id="8123891at2759"/>